<proteinExistence type="predicted"/>
<keyword evidence="2" id="KW-1185">Reference proteome</keyword>
<reference evidence="1 2" key="1">
    <citation type="journal article" date="2021" name="Hortic Res">
        <title>High-quality reference genome and annotation aids understanding of berry development for evergreen blueberry (Vaccinium darrowii).</title>
        <authorList>
            <person name="Yu J."/>
            <person name="Hulse-Kemp A.M."/>
            <person name="Babiker E."/>
            <person name="Staton M."/>
        </authorList>
    </citation>
    <scope>NUCLEOTIDE SEQUENCE [LARGE SCALE GENOMIC DNA]</scope>
    <source>
        <strain evidence="2">cv. NJ 8807/NJ 8810</strain>
        <tissue evidence="1">Young leaf</tissue>
    </source>
</reference>
<name>A0ACB7XYA1_9ERIC</name>
<comment type="caution">
    <text evidence="1">The sequence shown here is derived from an EMBL/GenBank/DDBJ whole genome shotgun (WGS) entry which is preliminary data.</text>
</comment>
<sequence>MVEEIGGNDINYALFQGKSIKEVKSLVPSIVQAIKNAVRTVISDGAVRVVVPPGNFPIGCFPIYQTRFKTSKSTAYDEHKCLKDLNKLSKFLNEQLRQAIRELK</sequence>
<protein>
    <submittedName>
        <fullName evidence="1">Uncharacterized protein</fullName>
    </submittedName>
</protein>
<evidence type="ECO:0000313" key="2">
    <source>
        <dbReference type="Proteomes" id="UP000828048"/>
    </source>
</evidence>
<organism evidence="1 2">
    <name type="scientific">Vaccinium darrowii</name>
    <dbReference type="NCBI Taxonomy" id="229202"/>
    <lineage>
        <taxon>Eukaryota</taxon>
        <taxon>Viridiplantae</taxon>
        <taxon>Streptophyta</taxon>
        <taxon>Embryophyta</taxon>
        <taxon>Tracheophyta</taxon>
        <taxon>Spermatophyta</taxon>
        <taxon>Magnoliopsida</taxon>
        <taxon>eudicotyledons</taxon>
        <taxon>Gunneridae</taxon>
        <taxon>Pentapetalae</taxon>
        <taxon>asterids</taxon>
        <taxon>Ericales</taxon>
        <taxon>Ericaceae</taxon>
        <taxon>Vaccinioideae</taxon>
        <taxon>Vaccinieae</taxon>
        <taxon>Vaccinium</taxon>
    </lineage>
</organism>
<gene>
    <name evidence="1" type="ORF">Vadar_007750</name>
</gene>
<evidence type="ECO:0000313" key="1">
    <source>
        <dbReference type="EMBL" id="KAH7845943.1"/>
    </source>
</evidence>
<dbReference type="EMBL" id="CM037155">
    <property type="protein sequence ID" value="KAH7845943.1"/>
    <property type="molecule type" value="Genomic_DNA"/>
</dbReference>
<accession>A0ACB7XYA1</accession>
<dbReference type="Proteomes" id="UP000828048">
    <property type="component" value="Chromosome 5"/>
</dbReference>